<dbReference type="OrthoDB" id="1491239at2"/>
<evidence type="ECO:0000313" key="3">
    <source>
        <dbReference type="Proteomes" id="UP000190121"/>
    </source>
</evidence>
<organism evidence="2 3">
    <name type="scientific">Porphyromonas circumdentaria</name>
    <dbReference type="NCBI Taxonomy" id="29524"/>
    <lineage>
        <taxon>Bacteria</taxon>
        <taxon>Pseudomonadati</taxon>
        <taxon>Bacteroidota</taxon>
        <taxon>Bacteroidia</taxon>
        <taxon>Bacteroidales</taxon>
        <taxon>Porphyromonadaceae</taxon>
        <taxon>Porphyromonas</taxon>
    </lineage>
</organism>
<sequence length="433" mass="48062">MYKQHKLRNRVSYILVGLAVLLLSPQLKAQNNSTESPYTRFGIGSLAQSTSNTSRGLGNTGIALSSKGHINPKNPASYAAVDSQTFILDFSSSIGFSWFAENNKKDSRLLGNFEYVTMLFPITKWMAISAGAMPYSSVGYRFGSTQPIGNNSAQIYSIDYNGSGSINEFYLGTAFLPFKNFSIGVNASFLLGELKHNQMVSYNTGSSYNTLFYNGLKLSGLKASVGMQYAIAVGKEDKVRLGVIYTPSTPLKSVSTYRESIIQSGIPPKVTKSDSISSSSSYKVPSQLGLGVAYEINKKLLLTTDVQYNIWKKAILEKETYQIQNQWQVGLGIAYTPNASDRSLWKRIEYRGGISAENSYLQLRAGNRLSGYYKGGISFGVGIPMIDRRSFLDLTLDYGHLMPQTRGFVHENYLRFTVGLRFNEGWFRKIKLD</sequence>
<name>A0A1T4PEV0_9PORP</name>
<reference evidence="3" key="1">
    <citation type="submission" date="2017-02" db="EMBL/GenBank/DDBJ databases">
        <authorList>
            <person name="Varghese N."/>
            <person name="Submissions S."/>
        </authorList>
    </citation>
    <scope>NUCLEOTIDE SEQUENCE [LARGE SCALE GENOMIC DNA]</scope>
    <source>
        <strain evidence="3">ATCC 51356</strain>
    </source>
</reference>
<feature type="signal peptide" evidence="1">
    <location>
        <begin position="1"/>
        <end position="29"/>
    </location>
</feature>
<keyword evidence="1" id="KW-0732">Signal</keyword>
<protein>
    <submittedName>
        <fullName evidence="2">Long-chain fatty acid transport protein</fullName>
    </submittedName>
</protein>
<dbReference type="STRING" id="29524.SAMN02745171_01425"/>
<dbReference type="RefSeq" id="WP_078737329.1">
    <property type="nucleotide sequence ID" value="NZ_FUXE01000016.1"/>
</dbReference>
<dbReference type="Proteomes" id="UP000190121">
    <property type="component" value="Unassembled WGS sequence"/>
</dbReference>
<dbReference type="SUPFAM" id="SSF56935">
    <property type="entry name" value="Porins"/>
    <property type="match status" value="1"/>
</dbReference>
<accession>A0A1T4PEV0</accession>
<keyword evidence="3" id="KW-1185">Reference proteome</keyword>
<evidence type="ECO:0000313" key="2">
    <source>
        <dbReference type="EMBL" id="SJZ89857.1"/>
    </source>
</evidence>
<evidence type="ECO:0000256" key="1">
    <source>
        <dbReference type="SAM" id="SignalP"/>
    </source>
</evidence>
<proteinExistence type="predicted"/>
<dbReference type="Gene3D" id="2.40.160.60">
    <property type="entry name" value="Outer membrane protein transport protein (OMPP1/FadL/TodX)"/>
    <property type="match status" value="1"/>
</dbReference>
<dbReference type="EMBL" id="FUXE01000016">
    <property type="protein sequence ID" value="SJZ89857.1"/>
    <property type="molecule type" value="Genomic_DNA"/>
</dbReference>
<gene>
    <name evidence="2" type="ORF">SAMN02745171_01425</name>
</gene>
<dbReference type="AlphaFoldDB" id="A0A1T4PEV0"/>
<feature type="chain" id="PRO_5012029671" evidence="1">
    <location>
        <begin position="30"/>
        <end position="433"/>
    </location>
</feature>